<feature type="transmembrane region" description="Helical" evidence="5">
    <location>
        <begin position="190"/>
        <end position="211"/>
    </location>
</feature>
<protein>
    <submittedName>
        <fullName evidence="7">Small-conductance mechanosensitive channel</fullName>
    </submittedName>
</protein>
<evidence type="ECO:0000256" key="5">
    <source>
        <dbReference type="SAM" id="Phobius"/>
    </source>
</evidence>
<feature type="transmembrane region" description="Helical" evidence="5">
    <location>
        <begin position="69"/>
        <end position="93"/>
    </location>
</feature>
<dbReference type="Proteomes" id="UP000245667">
    <property type="component" value="Unassembled WGS sequence"/>
</dbReference>
<dbReference type="GO" id="GO:0008381">
    <property type="term" value="F:mechanosensitive monoatomic ion channel activity"/>
    <property type="evidence" value="ECO:0007669"/>
    <property type="project" value="UniProtKB-ARBA"/>
</dbReference>
<evidence type="ECO:0000313" key="7">
    <source>
        <dbReference type="EMBL" id="PWK25367.1"/>
    </source>
</evidence>
<evidence type="ECO:0000259" key="6">
    <source>
        <dbReference type="Pfam" id="PF00924"/>
    </source>
</evidence>
<keyword evidence="3 5" id="KW-1133">Transmembrane helix</keyword>
<evidence type="ECO:0000256" key="2">
    <source>
        <dbReference type="ARBA" id="ARBA00022692"/>
    </source>
</evidence>
<comment type="subcellular location">
    <subcellularLocation>
        <location evidence="1">Membrane</location>
    </subcellularLocation>
</comment>
<name>A0A316E3V3_9FLAO</name>
<evidence type="ECO:0000256" key="1">
    <source>
        <dbReference type="ARBA" id="ARBA00004370"/>
    </source>
</evidence>
<organism evidence="7 8">
    <name type="scientific">Maribacter polysiphoniae</name>
    <dbReference type="NCBI Taxonomy" id="429344"/>
    <lineage>
        <taxon>Bacteria</taxon>
        <taxon>Pseudomonadati</taxon>
        <taxon>Bacteroidota</taxon>
        <taxon>Flavobacteriia</taxon>
        <taxon>Flavobacteriales</taxon>
        <taxon>Flavobacteriaceae</taxon>
        <taxon>Maribacter</taxon>
    </lineage>
</organism>
<dbReference type="AlphaFoldDB" id="A0A316E3V3"/>
<keyword evidence="4 5" id="KW-0472">Membrane</keyword>
<keyword evidence="2 5" id="KW-0812">Transmembrane</keyword>
<dbReference type="Gene3D" id="1.10.287.1260">
    <property type="match status" value="1"/>
</dbReference>
<sequence length="412" mass="47715">MEMNTTKIGVVKKLNPYSVHNFLMPLWEKSIFHMVLTPFTIYFFKFYFITKKNRIMLESFLKSSTNQSLLYVIIAFFLILVVYFTTVQVLRRFGKNPDNIIPRHAFKKITFPLFLILFSFLVRMESLRDVLGLHDYTYGFRKTSTLMFIFGTTWLILNIIKIIKNRVVEKYDIHTSDNLKARKIRTQFNILERIMVFVIIILAIGIALMSFESIREIGVSIFASAGVAGIIIGFSAQKMIGTILAGIQIAITQPIKIDDVVIVDGEWGRIEEITLTYVVIKIWDKRRLVVPSTFFIEKSFQNWTKTSADILGTVFLYTDYNVPVDAIRKELTRILESTDLWDGEANNVQVTDSKANYVEVRAMMSAKDSSMAWDLRVLVREKLIGFLQQNYPESLARTRVYMDQTEALEKTD</sequence>
<feature type="domain" description="Mechanosensitive ion channel MscS" evidence="6">
    <location>
        <begin position="240"/>
        <end position="305"/>
    </location>
</feature>
<dbReference type="InterPro" id="IPR023408">
    <property type="entry name" value="MscS_beta-dom_sf"/>
</dbReference>
<dbReference type="GO" id="GO:0016020">
    <property type="term" value="C:membrane"/>
    <property type="evidence" value="ECO:0007669"/>
    <property type="project" value="UniProtKB-SubCell"/>
</dbReference>
<reference evidence="7 8" key="1">
    <citation type="submission" date="2018-05" db="EMBL/GenBank/DDBJ databases">
        <title>Genomic Encyclopedia of Archaeal and Bacterial Type Strains, Phase II (KMG-II): from individual species to whole genera.</title>
        <authorList>
            <person name="Goeker M."/>
        </authorList>
    </citation>
    <scope>NUCLEOTIDE SEQUENCE [LARGE SCALE GENOMIC DNA]</scope>
    <source>
        <strain evidence="7 8">DSM 23514</strain>
    </source>
</reference>
<dbReference type="SUPFAM" id="SSF50182">
    <property type="entry name" value="Sm-like ribonucleoproteins"/>
    <property type="match status" value="1"/>
</dbReference>
<dbReference type="InterPro" id="IPR010920">
    <property type="entry name" value="LSM_dom_sf"/>
</dbReference>
<feature type="transmembrane region" description="Helical" evidence="5">
    <location>
        <begin position="144"/>
        <end position="163"/>
    </location>
</feature>
<dbReference type="Pfam" id="PF00924">
    <property type="entry name" value="MS_channel_2nd"/>
    <property type="match status" value="1"/>
</dbReference>
<evidence type="ECO:0000256" key="3">
    <source>
        <dbReference type="ARBA" id="ARBA00022989"/>
    </source>
</evidence>
<dbReference type="PANTHER" id="PTHR30566">
    <property type="entry name" value="YNAI-RELATED MECHANOSENSITIVE ION CHANNEL"/>
    <property type="match status" value="1"/>
</dbReference>
<dbReference type="Gene3D" id="2.30.30.60">
    <property type="match status" value="1"/>
</dbReference>
<evidence type="ECO:0000313" key="8">
    <source>
        <dbReference type="Proteomes" id="UP000245667"/>
    </source>
</evidence>
<evidence type="ECO:0000256" key="4">
    <source>
        <dbReference type="ARBA" id="ARBA00023136"/>
    </source>
</evidence>
<comment type="caution">
    <text evidence="7">The sequence shown here is derived from an EMBL/GenBank/DDBJ whole genome shotgun (WGS) entry which is preliminary data.</text>
</comment>
<gene>
    <name evidence="7" type="ORF">LX92_00106</name>
</gene>
<dbReference type="EMBL" id="QGGQ01000001">
    <property type="protein sequence ID" value="PWK25367.1"/>
    <property type="molecule type" value="Genomic_DNA"/>
</dbReference>
<dbReference type="PANTHER" id="PTHR30566:SF25">
    <property type="entry name" value="INNER MEMBRANE PROTEIN"/>
    <property type="match status" value="1"/>
</dbReference>
<feature type="transmembrane region" description="Helical" evidence="5">
    <location>
        <begin position="31"/>
        <end position="49"/>
    </location>
</feature>
<accession>A0A316E3V3</accession>
<proteinExistence type="predicted"/>
<feature type="transmembrane region" description="Helical" evidence="5">
    <location>
        <begin position="217"/>
        <end position="236"/>
    </location>
</feature>
<dbReference type="InterPro" id="IPR006685">
    <property type="entry name" value="MscS_channel_2nd"/>
</dbReference>